<evidence type="ECO:0000313" key="1">
    <source>
        <dbReference type="EMBL" id="MFC6011400.1"/>
    </source>
</evidence>
<evidence type="ECO:0000313" key="2">
    <source>
        <dbReference type="Proteomes" id="UP001596223"/>
    </source>
</evidence>
<protein>
    <submittedName>
        <fullName evidence="1">Uncharacterized protein</fullName>
    </submittedName>
</protein>
<dbReference type="RefSeq" id="WP_378602984.1">
    <property type="nucleotide sequence ID" value="NZ_JBHSQN010000004.1"/>
</dbReference>
<reference evidence="2" key="1">
    <citation type="journal article" date="2019" name="Int. J. Syst. Evol. Microbiol.">
        <title>The Global Catalogue of Microorganisms (GCM) 10K type strain sequencing project: providing services to taxonomists for standard genome sequencing and annotation.</title>
        <authorList>
            <consortium name="The Broad Institute Genomics Platform"/>
            <consortium name="The Broad Institute Genome Sequencing Center for Infectious Disease"/>
            <person name="Wu L."/>
            <person name="Ma J."/>
        </authorList>
    </citation>
    <scope>NUCLEOTIDE SEQUENCE [LARGE SCALE GENOMIC DNA]</scope>
    <source>
        <strain evidence="2">CCUG 36956</strain>
    </source>
</reference>
<dbReference type="EMBL" id="JBHSQN010000004">
    <property type="protein sequence ID" value="MFC6011400.1"/>
    <property type="molecule type" value="Genomic_DNA"/>
</dbReference>
<gene>
    <name evidence="1" type="ORF">ACFP3H_10100</name>
</gene>
<dbReference type="Proteomes" id="UP001596223">
    <property type="component" value="Unassembled WGS sequence"/>
</dbReference>
<sequence>MVEIDQWTQARNLREVEPMARDLIATLLEVEPSSFEVAVELGVSFQRAGQLLNR</sequence>
<name>A0ABW1JQR0_9NOCA</name>
<accession>A0ABW1JQR0</accession>
<organism evidence="1 2">
    <name type="scientific">Nocardia lasii</name>
    <dbReference type="NCBI Taxonomy" id="1616107"/>
    <lineage>
        <taxon>Bacteria</taxon>
        <taxon>Bacillati</taxon>
        <taxon>Actinomycetota</taxon>
        <taxon>Actinomycetes</taxon>
        <taxon>Mycobacteriales</taxon>
        <taxon>Nocardiaceae</taxon>
        <taxon>Nocardia</taxon>
    </lineage>
</organism>
<proteinExistence type="predicted"/>
<comment type="caution">
    <text evidence="1">The sequence shown here is derived from an EMBL/GenBank/DDBJ whole genome shotgun (WGS) entry which is preliminary data.</text>
</comment>
<keyword evidence="2" id="KW-1185">Reference proteome</keyword>